<keyword evidence="3" id="KW-1185">Reference proteome</keyword>
<protein>
    <recommendedName>
        <fullName evidence="4">SMP-30/Gluconolactonase/LRE-like region domain-containing protein</fullName>
    </recommendedName>
</protein>
<dbReference type="Gene3D" id="2.120.10.30">
    <property type="entry name" value="TolB, C-terminal domain"/>
    <property type="match status" value="1"/>
</dbReference>
<dbReference type="PROSITE" id="PS51257">
    <property type="entry name" value="PROKAR_LIPOPROTEIN"/>
    <property type="match status" value="1"/>
</dbReference>
<organism evidence="2 3">
    <name type="scientific">Haloarcula salina</name>
    <dbReference type="NCBI Taxonomy" id="1429914"/>
    <lineage>
        <taxon>Archaea</taxon>
        <taxon>Methanobacteriati</taxon>
        <taxon>Methanobacteriota</taxon>
        <taxon>Stenosarchaea group</taxon>
        <taxon>Halobacteria</taxon>
        <taxon>Halobacteriales</taxon>
        <taxon>Haloarculaceae</taxon>
        <taxon>Haloarcula</taxon>
    </lineage>
</organism>
<dbReference type="InterPro" id="IPR011042">
    <property type="entry name" value="6-blade_b-propeller_TolB-like"/>
</dbReference>
<accession>A0AA41KJU3</accession>
<name>A0AA41KJU3_9EURY</name>
<sequence>MTRQTTRRRFVAGVGSLAAVSAAGCSGSETPAAETEATPTDASGGAAPSTGTGTATETEEAADTETATPDGGAVETLVSIGGERVPENMAFGPEGALYFGITAGELRRVPADQTGATGLTLDDTEQVATLPGAIGVETAPDGTAYVAVATQDDRAGVWSVAEGEASQLTAISGFPNDVLFDAERDRLLVTESRGGVVYAVTTDGERTTWLDDDRLDTESFGANGLTRDADGNVYVAVTRAANETGRLVRVPIESDGSAGEASTFLEGESIFGADGITARGGHIYVAANSQNRVVRVTADGATSTVADADDGLVFPSDVLFGTGERADSLFVCNFANQSPEDGAILRTTVTD</sequence>
<dbReference type="InterPro" id="IPR006311">
    <property type="entry name" value="TAT_signal"/>
</dbReference>
<dbReference type="SUPFAM" id="SSF63829">
    <property type="entry name" value="Calcium-dependent phosphotriesterase"/>
    <property type="match status" value="1"/>
</dbReference>
<feature type="region of interest" description="Disordered" evidence="1">
    <location>
        <begin position="22"/>
        <end position="72"/>
    </location>
</feature>
<evidence type="ECO:0000256" key="1">
    <source>
        <dbReference type="SAM" id="MobiDB-lite"/>
    </source>
</evidence>
<feature type="compositionally biased region" description="Low complexity" evidence="1">
    <location>
        <begin position="22"/>
        <end position="56"/>
    </location>
</feature>
<dbReference type="InterPro" id="IPR051262">
    <property type="entry name" value="SMP-30/CGR1_Lactonase"/>
</dbReference>
<dbReference type="Pfam" id="PF20067">
    <property type="entry name" value="SSL_N"/>
    <property type="match status" value="1"/>
</dbReference>
<dbReference type="Proteomes" id="UP001166304">
    <property type="component" value="Unassembled WGS sequence"/>
</dbReference>
<proteinExistence type="predicted"/>
<dbReference type="AlphaFoldDB" id="A0AA41KJU3"/>
<dbReference type="PROSITE" id="PS51318">
    <property type="entry name" value="TAT"/>
    <property type="match status" value="1"/>
</dbReference>
<dbReference type="EMBL" id="JAHQXE010000005">
    <property type="protein sequence ID" value="MBV0903128.1"/>
    <property type="molecule type" value="Genomic_DNA"/>
</dbReference>
<reference evidence="2" key="1">
    <citation type="submission" date="2021-06" db="EMBL/GenBank/DDBJ databases">
        <title>New haloarchaea isolates fom saline soil.</title>
        <authorList>
            <person name="Duran-Viseras A."/>
            <person name="Sanchez-Porro C.S."/>
            <person name="Ventosa A."/>
        </authorList>
    </citation>
    <scope>NUCLEOTIDE SEQUENCE</scope>
    <source>
        <strain evidence="2">JCM 18369</strain>
    </source>
</reference>
<dbReference type="PANTHER" id="PTHR47572:SF4">
    <property type="entry name" value="LACTONASE DRP35"/>
    <property type="match status" value="1"/>
</dbReference>
<evidence type="ECO:0008006" key="4">
    <source>
        <dbReference type="Google" id="ProtNLM"/>
    </source>
</evidence>
<gene>
    <name evidence="2" type="ORF">KTS37_15150</name>
</gene>
<evidence type="ECO:0000313" key="3">
    <source>
        <dbReference type="Proteomes" id="UP001166304"/>
    </source>
</evidence>
<comment type="caution">
    <text evidence="2">The sequence shown here is derived from an EMBL/GenBank/DDBJ whole genome shotgun (WGS) entry which is preliminary data.</text>
</comment>
<dbReference type="RefSeq" id="WP_162413875.1">
    <property type="nucleotide sequence ID" value="NZ_JAHQXE010000005.1"/>
</dbReference>
<dbReference type="PANTHER" id="PTHR47572">
    <property type="entry name" value="LIPOPROTEIN-RELATED"/>
    <property type="match status" value="1"/>
</dbReference>
<evidence type="ECO:0000313" key="2">
    <source>
        <dbReference type="EMBL" id="MBV0903128.1"/>
    </source>
</evidence>